<dbReference type="Gene3D" id="3.30.360.10">
    <property type="entry name" value="Dihydrodipicolinate Reductase, domain 2"/>
    <property type="match status" value="1"/>
</dbReference>
<dbReference type="SUPFAM" id="SSF51735">
    <property type="entry name" value="NAD(P)-binding Rossmann-fold domains"/>
    <property type="match status" value="1"/>
</dbReference>
<dbReference type="Proteomes" id="UP001297272">
    <property type="component" value="Unassembled WGS sequence"/>
</dbReference>
<keyword evidence="5" id="KW-1185">Reference proteome</keyword>
<name>A0ABS5RVN8_9HYPH</name>
<dbReference type="InterPro" id="IPR000683">
    <property type="entry name" value="Gfo/Idh/MocA-like_OxRdtase_N"/>
</dbReference>
<accession>A0ABS5RVN8</accession>
<dbReference type="InterPro" id="IPR051450">
    <property type="entry name" value="Gfo/Idh/MocA_Oxidoreductases"/>
</dbReference>
<feature type="domain" description="Gfo/Idh/MocA-like oxidoreductase N-terminal" evidence="2">
    <location>
        <begin position="16"/>
        <end position="128"/>
    </location>
</feature>
<dbReference type="SUPFAM" id="SSF55347">
    <property type="entry name" value="Glyceraldehyde-3-phosphate dehydrogenase-like, C-terminal domain"/>
    <property type="match status" value="1"/>
</dbReference>
<dbReference type="Pfam" id="PF01408">
    <property type="entry name" value="GFO_IDH_MocA"/>
    <property type="match status" value="1"/>
</dbReference>
<sequence length="405" mass="43192">MKKPVRTGWGIIVTGIAFVGTGFVADYYITTLRNHPALTLVGVHDRDPAQQKRFASYYNTPTYPNLDALLADPDVSIVVNLTSPESHAAVSRQALIAGKHVYSEKPMAMHYDDAAALVQLAEDRGLCLASAPANALSASYKAVAKALSDDAIGQPRLIYAEMEDGPVFRERWANWRSPSGAPWPGIHEFEVGCTLEHAAYALSWLVALCGPVESLTAFSALCFPDKGQPAGVPLGPDFSVGLLNFRSGVVARLTSGLTAPKDRSLTILGDAGTITVDDLWNHHSPARLEQTAAGRRISEKIAGRIERRLGRTLPLRPKPGTALPIAAAGKLTLPNFPSQIDFCAGIAAQAEAIKRQSRPFFSGAVSLHITELVLALSNAGRDAAPYILRSTFSGDFPAIAPAHAG</sequence>
<evidence type="ECO:0000259" key="3">
    <source>
        <dbReference type="Pfam" id="PF22725"/>
    </source>
</evidence>
<comment type="caution">
    <text evidence="4">The sequence shown here is derived from an EMBL/GenBank/DDBJ whole genome shotgun (WGS) entry which is preliminary data.</text>
</comment>
<proteinExistence type="predicted"/>
<organism evidence="4 5">
    <name type="scientific">Tianweitania aestuarii</name>
    <dbReference type="NCBI Taxonomy" id="2814886"/>
    <lineage>
        <taxon>Bacteria</taxon>
        <taxon>Pseudomonadati</taxon>
        <taxon>Pseudomonadota</taxon>
        <taxon>Alphaproteobacteria</taxon>
        <taxon>Hyphomicrobiales</taxon>
        <taxon>Phyllobacteriaceae</taxon>
        <taxon>Tianweitania</taxon>
    </lineage>
</organism>
<gene>
    <name evidence="4" type="ORF">JYU29_10515</name>
</gene>
<keyword evidence="1" id="KW-0472">Membrane</keyword>
<dbReference type="InterPro" id="IPR036291">
    <property type="entry name" value="NAD(P)-bd_dom_sf"/>
</dbReference>
<keyword evidence="1" id="KW-1133">Transmembrane helix</keyword>
<keyword evidence="1" id="KW-0812">Transmembrane</keyword>
<dbReference type="Pfam" id="PF22725">
    <property type="entry name" value="GFO_IDH_MocA_C3"/>
    <property type="match status" value="1"/>
</dbReference>
<dbReference type="Gene3D" id="3.40.50.720">
    <property type="entry name" value="NAD(P)-binding Rossmann-like Domain"/>
    <property type="match status" value="1"/>
</dbReference>
<feature type="transmembrane region" description="Helical" evidence="1">
    <location>
        <begin position="7"/>
        <end position="29"/>
    </location>
</feature>
<evidence type="ECO:0000259" key="2">
    <source>
        <dbReference type="Pfam" id="PF01408"/>
    </source>
</evidence>
<dbReference type="RefSeq" id="WP_213984746.1">
    <property type="nucleotide sequence ID" value="NZ_JAFMNX010000002.1"/>
</dbReference>
<evidence type="ECO:0000313" key="4">
    <source>
        <dbReference type="EMBL" id="MBS9721119.1"/>
    </source>
</evidence>
<dbReference type="PANTHER" id="PTHR43377:SF1">
    <property type="entry name" value="BILIVERDIN REDUCTASE A"/>
    <property type="match status" value="1"/>
</dbReference>
<evidence type="ECO:0000256" key="1">
    <source>
        <dbReference type="SAM" id="Phobius"/>
    </source>
</evidence>
<reference evidence="4 5" key="1">
    <citation type="submission" date="2021-03" db="EMBL/GenBank/DDBJ databases">
        <title>Tianweitania aestuarii sp. nov., isolated from a tidal flat.</title>
        <authorList>
            <person name="Park S."/>
            <person name="Yoon J.-H."/>
        </authorList>
    </citation>
    <scope>NUCLEOTIDE SEQUENCE [LARGE SCALE GENOMIC DNA]</scope>
    <source>
        <strain evidence="4 5">BSSL-BM11</strain>
    </source>
</reference>
<protein>
    <submittedName>
        <fullName evidence="4">Gfo/Idh/MocA family oxidoreductase</fullName>
    </submittedName>
</protein>
<feature type="domain" description="GFO/IDH/MocA-like oxidoreductase" evidence="3">
    <location>
        <begin position="140"/>
        <end position="274"/>
    </location>
</feature>
<evidence type="ECO:0000313" key="5">
    <source>
        <dbReference type="Proteomes" id="UP001297272"/>
    </source>
</evidence>
<dbReference type="EMBL" id="JAFMNX010000002">
    <property type="protein sequence ID" value="MBS9721119.1"/>
    <property type="molecule type" value="Genomic_DNA"/>
</dbReference>
<dbReference type="InterPro" id="IPR055170">
    <property type="entry name" value="GFO_IDH_MocA-like_dom"/>
</dbReference>
<dbReference type="PANTHER" id="PTHR43377">
    <property type="entry name" value="BILIVERDIN REDUCTASE A"/>
    <property type="match status" value="1"/>
</dbReference>